<dbReference type="AlphaFoldDB" id="A0A9P4I3J9"/>
<feature type="region of interest" description="Disordered" evidence="1">
    <location>
        <begin position="1"/>
        <end position="63"/>
    </location>
</feature>
<feature type="region of interest" description="Disordered" evidence="1">
    <location>
        <begin position="177"/>
        <end position="252"/>
    </location>
</feature>
<dbReference type="PANTHER" id="PTHR28067:SF1">
    <property type="entry name" value="DNA REPLICATION REGULATOR SLD3"/>
    <property type="match status" value="1"/>
</dbReference>
<reference evidence="3" key="1">
    <citation type="journal article" date="2020" name="Stud. Mycol.">
        <title>101 Dothideomycetes genomes: a test case for predicting lifestyles and emergence of pathogens.</title>
        <authorList>
            <person name="Haridas S."/>
            <person name="Albert R."/>
            <person name="Binder M."/>
            <person name="Bloem J."/>
            <person name="Labutti K."/>
            <person name="Salamov A."/>
            <person name="Andreopoulos B."/>
            <person name="Baker S."/>
            <person name="Barry K."/>
            <person name="Bills G."/>
            <person name="Bluhm B."/>
            <person name="Cannon C."/>
            <person name="Castanera R."/>
            <person name="Culley D."/>
            <person name="Daum C."/>
            <person name="Ezra D."/>
            <person name="Gonzalez J."/>
            <person name="Henrissat B."/>
            <person name="Kuo A."/>
            <person name="Liang C."/>
            <person name="Lipzen A."/>
            <person name="Lutzoni F."/>
            <person name="Magnuson J."/>
            <person name="Mondo S."/>
            <person name="Nolan M."/>
            <person name="Ohm R."/>
            <person name="Pangilinan J."/>
            <person name="Park H.-J."/>
            <person name="Ramirez L."/>
            <person name="Alfaro M."/>
            <person name="Sun H."/>
            <person name="Tritt A."/>
            <person name="Yoshinaga Y."/>
            <person name="Zwiers L.-H."/>
            <person name="Turgeon B."/>
            <person name="Goodwin S."/>
            <person name="Spatafora J."/>
            <person name="Crous P."/>
            <person name="Grigoriev I."/>
        </authorList>
    </citation>
    <scope>NUCLEOTIDE SEQUENCE</scope>
    <source>
        <strain evidence="3">CBS 133067</strain>
    </source>
</reference>
<dbReference type="InterPro" id="IPR042511">
    <property type="entry name" value="Sld3"/>
</dbReference>
<organism evidence="3 4">
    <name type="scientific">Rhizodiscina lignyota</name>
    <dbReference type="NCBI Taxonomy" id="1504668"/>
    <lineage>
        <taxon>Eukaryota</taxon>
        <taxon>Fungi</taxon>
        <taxon>Dikarya</taxon>
        <taxon>Ascomycota</taxon>
        <taxon>Pezizomycotina</taxon>
        <taxon>Dothideomycetes</taxon>
        <taxon>Pleosporomycetidae</taxon>
        <taxon>Aulographales</taxon>
        <taxon>Rhizodiscinaceae</taxon>
        <taxon>Rhizodiscina</taxon>
    </lineage>
</organism>
<dbReference type="PANTHER" id="PTHR28067">
    <property type="entry name" value="DNA REPLICATION REGULATOR SLD3"/>
    <property type="match status" value="1"/>
</dbReference>
<accession>A0A9P4I3J9</accession>
<gene>
    <name evidence="3" type="ORF">NA57DRAFT_61899</name>
</gene>
<feature type="compositionally biased region" description="Polar residues" evidence="1">
    <location>
        <begin position="597"/>
        <end position="607"/>
    </location>
</feature>
<feature type="compositionally biased region" description="Basic and acidic residues" evidence="1">
    <location>
        <begin position="41"/>
        <end position="53"/>
    </location>
</feature>
<proteinExistence type="predicted"/>
<dbReference type="InterPro" id="IPR013948">
    <property type="entry name" value="DNA_replication_reg_Sld3_C"/>
</dbReference>
<evidence type="ECO:0000313" key="4">
    <source>
        <dbReference type="Proteomes" id="UP000799772"/>
    </source>
</evidence>
<feature type="domain" description="DNA replication regulator Sld3 C-terminal" evidence="2">
    <location>
        <begin position="265"/>
        <end position="792"/>
    </location>
</feature>
<dbReference type="Pfam" id="PF08639">
    <property type="entry name" value="Sld3_STD"/>
    <property type="match status" value="1"/>
</dbReference>
<name>A0A9P4I3J9_9PEZI</name>
<feature type="compositionally biased region" description="Basic and acidic residues" evidence="1">
    <location>
        <begin position="442"/>
        <end position="460"/>
    </location>
</feature>
<dbReference type="GO" id="GO:0006270">
    <property type="term" value="P:DNA replication initiation"/>
    <property type="evidence" value="ECO:0007669"/>
    <property type="project" value="InterPro"/>
</dbReference>
<evidence type="ECO:0000313" key="3">
    <source>
        <dbReference type="EMBL" id="KAF2093044.1"/>
    </source>
</evidence>
<dbReference type="GO" id="GO:0031261">
    <property type="term" value="C:DNA replication preinitiation complex"/>
    <property type="evidence" value="ECO:0007669"/>
    <property type="project" value="TreeGrafter"/>
</dbReference>
<feature type="region of interest" description="Disordered" evidence="1">
    <location>
        <begin position="764"/>
        <end position="891"/>
    </location>
</feature>
<feature type="compositionally biased region" description="Basic and acidic residues" evidence="1">
    <location>
        <begin position="189"/>
        <end position="208"/>
    </location>
</feature>
<feature type="region of interest" description="Disordered" evidence="1">
    <location>
        <begin position="548"/>
        <end position="608"/>
    </location>
</feature>
<feature type="compositionally biased region" description="Polar residues" evidence="1">
    <location>
        <begin position="15"/>
        <end position="26"/>
    </location>
</feature>
<feature type="compositionally biased region" description="Polar residues" evidence="1">
    <location>
        <begin position="786"/>
        <end position="801"/>
    </location>
</feature>
<evidence type="ECO:0000259" key="2">
    <source>
        <dbReference type="Pfam" id="PF08639"/>
    </source>
</evidence>
<dbReference type="Proteomes" id="UP000799772">
    <property type="component" value="Unassembled WGS sequence"/>
</dbReference>
<evidence type="ECO:0000256" key="1">
    <source>
        <dbReference type="SAM" id="MobiDB-lite"/>
    </source>
</evidence>
<dbReference type="OrthoDB" id="5395343at2759"/>
<keyword evidence="4" id="KW-1185">Reference proteome</keyword>
<dbReference type="EMBL" id="ML978140">
    <property type="protein sequence ID" value="KAF2093044.1"/>
    <property type="molecule type" value="Genomic_DNA"/>
</dbReference>
<feature type="region of interest" description="Disordered" evidence="1">
    <location>
        <begin position="493"/>
        <end position="517"/>
    </location>
</feature>
<dbReference type="Gene3D" id="1.20.58.2130">
    <property type="match status" value="1"/>
</dbReference>
<comment type="caution">
    <text evidence="3">The sequence shown here is derived from an EMBL/GenBank/DDBJ whole genome shotgun (WGS) entry which is preliminary data.</text>
</comment>
<feature type="region of interest" description="Disordered" evidence="1">
    <location>
        <begin position="433"/>
        <end position="467"/>
    </location>
</feature>
<protein>
    <recommendedName>
        <fullName evidence="2">DNA replication regulator Sld3 C-terminal domain-containing protein</fullName>
    </recommendedName>
</protein>
<sequence length="891" mass="97480">MTDIHDGSLPELATEESQTQRDTLSSAKRDEEKKISKKRKAEAELAGHVDKKSFTLRPHPPSMYGKPYTMKPLHLLERSKLPLCYLDTASNSSPVSQSRFFSAHIDELECSSQLQENAASEPPVVLIAKMDMDKSMYAIERVQKDTYALCKLAHWVKAKDLHGETAGRIAGRVPLLPISQNANSKRKRTETDEKDTNSERAISRRTSIDGRSFTPKPAQQPSATGHLQDMNADDSQMEIGNPKSMPEEPPVADEPVDLRLTARQIFERLICQYMETLYLSKTSLAFFAKGPLSKARAAFTSVDQTLNVSELAQFLRSVCLSSSAVDKKYREKLPEIVKNTPVLDLSDEELPSNTPAKRKPAKRLHPTKAGMFPLEEDFVKRWWKSDDSSPARRRADESAEAFMRRRLTCLRLRETLIQIILMLETLALEASPGFSQNTVDPDEAHREAEGRSTETSDKKPKTTKKPPQDLSLALDLLVDKLCIWQSIDEDGDSSSIFTPKRNGKLDASRSTPLRGTGNDVLPDFYSEVVLPFYMSRLPQLVSSLGKKLGAVPGPSPSKTSTVKPGSSVIRKPPQPASTSVNKDDSHSRKPLHRVKTETSAQKPSRTPSLVRFASDSAAIPGMKRERSQTPAMLSIPLTESSSQGSARGSFAHFKRLSKREVDLSALSAASEAKLRKKASVQEQLRDAISTLKKPNRGAAVKENVDFAQKRTTSGSKIGAAKSLQSVQVGATPKRANKFSSVAATPNRTSKAILGHDFAGAPGSSFVPSSAIRPRHDTNVDPRPPFVQSTPSRGPGRTTSILEYQIPDSAMKTGPQSSHLRSGADGIPSTPSRKSKGPSMGPVESGHDNVFATPPNKMPSLPLSNGNAKGPAKAQEGSIYDALGWNDDNDIA</sequence>